<evidence type="ECO:0000256" key="1">
    <source>
        <dbReference type="ARBA" id="ARBA00022679"/>
    </source>
</evidence>
<keyword evidence="2" id="KW-0547">Nucleotide-binding</keyword>
<name>A0AAQ3JQU8_9LILI</name>
<dbReference type="GO" id="GO:0005524">
    <property type="term" value="F:ATP binding"/>
    <property type="evidence" value="ECO:0007669"/>
    <property type="project" value="UniProtKB-KW"/>
</dbReference>
<dbReference type="InterPro" id="IPR011001">
    <property type="entry name" value="Saposin-like"/>
</dbReference>
<feature type="region of interest" description="Disordered" evidence="5">
    <location>
        <begin position="1"/>
        <end position="34"/>
    </location>
</feature>
<organism evidence="6 7">
    <name type="scientific">Canna indica</name>
    <name type="common">Indian-shot</name>
    <dbReference type="NCBI Taxonomy" id="4628"/>
    <lineage>
        <taxon>Eukaryota</taxon>
        <taxon>Viridiplantae</taxon>
        <taxon>Streptophyta</taxon>
        <taxon>Embryophyta</taxon>
        <taxon>Tracheophyta</taxon>
        <taxon>Spermatophyta</taxon>
        <taxon>Magnoliopsida</taxon>
        <taxon>Liliopsida</taxon>
        <taxon>Zingiberales</taxon>
        <taxon>Cannaceae</taxon>
        <taxon>Canna</taxon>
    </lineage>
</organism>
<sequence length="143" mass="15970">MLDVGGGSNGERQKGSKGRKKKCRRRKGGGGGDACAASSIVDMNSIGIESIINEDKDVSAGLHSDAMCNACEMAVAWMKSQLRWNHTEESMLNYVNEFEVLEQIWKGAFGSALLVRHKVENKRYVLKKIRLARQTDRFRRSAH</sequence>
<dbReference type="EMBL" id="CP136890">
    <property type="protein sequence ID" value="WOK93509.1"/>
    <property type="molecule type" value="Genomic_DNA"/>
</dbReference>
<reference evidence="6 7" key="1">
    <citation type="submission" date="2023-10" db="EMBL/GenBank/DDBJ databases">
        <title>Chromosome-scale genome assembly provides insights into flower coloration mechanisms of Canna indica.</title>
        <authorList>
            <person name="Li C."/>
        </authorList>
    </citation>
    <scope>NUCLEOTIDE SEQUENCE [LARGE SCALE GENOMIC DNA]</scope>
    <source>
        <tissue evidence="6">Flower</tissue>
    </source>
</reference>
<dbReference type="AlphaFoldDB" id="A0AAQ3JQU8"/>
<feature type="compositionally biased region" description="Basic residues" evidence="5">
    <location>
        <begin position="15"/>
        <end position="28"/>
    </location>
</feature>
<dbReference type="InterPro" id="IPR050660">
    <property type="entry name" value="NEK_Ser/Thr_kinase"/>
</dbReference>
<evidence type="ECO:0000256" key="2">
    <source>
        <dbReference type="ARBA" id="ARBA00022741"/>
    </source>
</evidence>
<dbReference type="Gene3D" id="1.10.225.10">
    <property type="entry name" value="Saposin-like"/>
    <property type="match status" value="1"/>
</dbReference>
<dbReference type="InterPro" id="IPR011009">
    <property type="entry name" value="Kinase-like_dom_sf"/>
</dbReference>
<dbReference type="Proteomes" id="UP001327560">
    <property type="component" value="Chromosome 1"/>
</dbReference>
<dbReference type="GO" id="GO:0004674">
    <property type="term" value="F:protein serine/threonine kinase activity"/>
    <property type="evidence" value="ECO:0007669"/>
    <property type="project" value="TreeGrafter"/>
</dbReference>
<keyword evidence="4" id="KW-0067">ATP-binding</keyword>
<dbReference type="PANTHER" id="PTHR43671:SF66">
    <property type="entry name" value="SERINE_THREONINE-PROTEIN KINASE NEK2"/>
    <property type="match status" value="1"/>
</dbReference>
<evidence type="ECO:0000256" key="5">
    <source>
        <dbReference type="SAM" id="MobiDB-lite"/>
    </source>
</evidence>
<proteinExistence type="predicted"/>
<evidence type="ECO:0000313" key="7">
    <source>
        <dbReference type="Proteomes" id="UP001327560"/>
    </source>
</evidence>
<dbReference type="SUPFAM" id="SSF47862">
    <property type="entry name" value="Saposin"/>
    <property type="match status" value="1"/>
</dbReference>
<dbReference type="PANTHER" id="PTHR43671">
    <property type="entry name" value="SERINE/THREONINE-PROTEIN KINASE NEK"/>
    <property type="match status" value="1"/>
</dbReference>
<evidence type="ECO:0000256" key="3">
    <source>
        <dbReference type="ARBA" id="ARBA00022777"/>
    </source>
</evidence>
<keyword evidence="3" id="KW-0418">Kinase</keyword>
<keyword evidence="7" id="KW-1185">Reference proteome</keyword>
<dbReference type="SUPFAM" id="SSF56112">
    <property type="entry name" value="Protein kinase-like (PK-like)"/>
    <property type="match status" value="1"/>
</dbReference>
<protein>
    <recommendedName>
        <fullName evidence="8">Protein kinase domain-containing protein</fullName>
    </recommendedName>
</protein>
<evidence type="ECO:0000313" key="6">
    <source>
        <dbReference type="EMBL" id="WOK93509.1"/>
    </source>
</evidence>
<gene>
    <name evidence="6" type="ORF">Cni_G02207</name>
</gene>
<keyword evidence="1" id="KW-0808">Transferase</keyword>
<accession>A0AAQ3JQU8</accession>
<evidence type="ECO:0000256" key="4">
    <source>
        <dbReference type="ARBA" id="ARBA00022840"/>
    </source>
</evidence>
<dbReference type="Gene3D" id="3.30.200.20">
    <property type="entry name" value="Phosphorylase Kinase, domain 1"/>
    <property type="match status" value="1"/>
</dbReference>
<evidence type="ECO:0008006" key="8">
    <source>
        <dbReference type="Google" id="ProtNLM"/>
    </source>
</evidence>